<dbReference type="OrthoDB" id="5225894at2759"/>
<accession>A0A9P8VYF7</accession>
<protein>
    <recommendedName>
        <fullName evidence="3">Kinesin light chain</fullName>
    </recommendedName>
</protein>
<dbReference type="PANTHER" id="PTHR46082">
    <property type="entry name" value="ATP/GTP-BINDING PROTEIN-RELATED"/>
    <property type="match status" value="1"/>
</dbReference>
<proteinExistence type="predicted"/>
<dbReference type="AlphaFoldDB" id="A0A9P8VYF7"/>
<organism evidence="1 2">
    <name type="scientific">Thelonectria olida</name>
    <dbReference type="NCBI Taxonomy" id="1576542"/>
    <lineage>
        <taxon>Eukaryota</taxon>
        <taxon>Fungi</taxon>
        <taxon>Dikarya</taxon>
        <taxon>Ascomycota</taxon>
        <taxon>Pezizomycotina</taxon>
        <taxon>Sordariomycetes</taxon>
        <taxon>Hypocreomycetidae</taxon>
        <taxon>Hypocreales</taxon>
        <taxon>Nectriaceae</taxon>
        <taxon>Thelonectria</taxon>
    </lineage>
</organism>
<dbReference type="Pfam" id="PF13374">
    <property type="entry name" value="TPR_10"/>
    <property type="match status" value="2"/>
</dbReference>
<sequence>MGPLASTYWSQGRWKEAEELQVPVMETTKRVLGEEHPDTLSRMANLAFIWKGQGRSGDALTLMQRCVIARGRVLGSNHPDTVSSSTTLAGSDAHCLKGCDTLVDETL</sequence>
<dbReference type="InterPro" id="IPR011990">
    <property type="entry name" value="TPR-like_helical_dom_sf"/>
</dbReference>
<dbReference type="Proteomes" id="UP000777438">
    <property type="component" value="Unassembled WGS sequence"/>
</dbReference>
<reference evidence="1 2" key="1">
    <citation type="journal article" date="2021" name="Nat. Commun.">
        <title>Genetic determinants of endophytism in the Arabidopsis root mycobiome.</title>
        <authorList>
            <person name="Mesny F."/>
            <person name="Miyauchi S."/>
            <person name="Thiergart T."/>
            <person name="Pickel B."/>
            <person name="Atanasova L."/>
            <person name="Karlsson M."/>
            <person name="Huettel B."/>
            <person name="Barry K.W."/>
            <person name="Haridas S."/>
            <person name="Chen C."/>
            <person name="Bauer D."/>
            <person name="Andreopoulos W."/>
            <person name="Pangilinan J."/>
            <person name="LaButti K."/>
            <person name="Riley R."/>
            <person name="Lipzen A."/>
            <person name="Clum A."/>
            <person name="Drula E."/>
            <person name="Henrissat B."/>
            <person name="Kohler A."/>
            <person name="Grigoriev I.V."/>
            <person name="Martin F.M."/>
            <person name="Hacquard S."/>
        </authorList>
    </citation>
    <scope>NUCLEOTIDE SEQUENCE [LARGE SCALE GENOMIC DNA]</scope>
    <source>
        <strain evidence="1 2">MPI-CAGE-CH-0241</strain>
    </source>
</reference>
<dbReference type="EMBL" id="JAGPYM010000022">
    <property type="protein sequence ID" value="KAH6883938.1"/>
    <property type="molecule type" value="Genomic_DNA"/>
</dbReference>
<dbReference type="SUPFAM" id="SSF48452">
    <property type="entry name" value="TPR-like"/>
    <property type="match status" value="1"/>
</dbReference>
<dbReference type="Gene3D" id="1.25.40.10">
    <property type="entry name" value="Tetratricopeptide repeat domain"/>
    <property type="match status" value="1"/>
</dbReference>
<keyword evidence="2" id="KW-1185">Reference proteome</keyword>
<evidence type="ECO:0000313" key="2">
    <source>
        <dbReference type="Proteomes" id="UP000777438"/>
    </source>
</evidence>
<gene>
    <name evidence="1" type="ORF">B0T10DRAFT_463299</name>
</gene>
<evidence type="ECO:0008006" key="3">
    <source>
        <dbReference type="Google" id="ProtNLM"/>
    </source>
</evidence>
<dbReference type="PANTHER" id="PTHR46082:SF11">
    <property type="entry name" value="AAA+ ATPASE DOMAIN-CONTAINING PROTEIN-RELATED"/>
    <property type="match status" value="1"/>
</dbReference>
<evidence type="ECO:0000313" key="1">
    <source>
        <dbReference type="EMBL" id="KAH6883938.1"/>
    </source>
</evidence>
<name>A0A9P8VYF7_9HYPO</name>
<comment type="caution">
    <text evidence="1">The sequence shown here is derived from an EMBL/GenBank/DDBJ whole genome shotgun (WGS) entry which is preliminary data.</text>
</comment>
<dbReference type="InterPro" id="IPR053137">
    <property type="entry name" value="NLR-like"/>
</dbReference>